<protein>
    <submittedName>
        <fullName evidence="2">Uncharacterized protein</fullName>
    </submittedName>
</protein>
<dbReference type="RefSeq" id="WP_344443768.1">
    <property type="nucleotide sequence ID" value="NZ_BAAALF010000087.1"/>
</dbReference>
<evidence type="ECO:0000313" key="2">
    <source>
        <dbReference type="EMBL" id="GAA1249618.1"/>
    </source>
</evidence>
<proteinExistence type="predicted"/>
<comment type="caution">
    <text evidence="2">The sequence shown here is derived from an EMBL/GenBank/DDBJ whole genome shotgun (WGS) entry which is preliminary data.</text>
</comment>
<feature type="compositionally biased region" description="Low complexity" evidence="1">
    <location>
        <begin position="15"/>
        <end position="26"/>
    </location>
</feature>
<organism evidence="2 3">
    <name type="scientific">Kitasatospora nipponensis</name>
    <dbReference type="NCBI Taxonomy" id="258049"/>
    <lineage>
        <taxon>Bacteria</taxon>
        <taxon>Bacillati</taxon>
        <taxon>Actinomycetota</taxon>
        <taxon>Actinomycetes</taxon>
        <taxon>Kitasatosporales</taxon>
        <taxon>Streptomycetaceae</taxon>
        <taxon>Kitasatospora</taxon>
    </lineage>
</organism>
<reference evidence="3" key="1">
    <citation type="journal article" date="2019" name="Int. J. Syst. Evol. Microbiol.">
        <title>The Global Catalogue of Microorganisms (GCM) 10K type strain sequencing project: providing services to taxonomists for standard genome sequencing and annotation.</title>
        <authorList>
            <consortium name="The Broad Institute Genomics Platform"/>
            <consortium name="The Broad Institute Genome Sequencing Center for Infectious Disease"/>
            <person name="Wu L."/>
            <person name="Ma J."/>
        </authorList>
    </citation>
    <scope>NUCLEOTIDE SEQUENCE [LARGE SCALE GENOMIC DNA]</scope>
    <source>
        <strain evidence="3">JCM 13004</strain>
    </source>
</reference>
<feature type="region of interest" description="Disordered" evidence="1">
    <location>
        <begin position="1"/>
        <end position="40"/>
    </location>
</feature>
<sequence>MTRTTDHHTMPAPTPLTATPPSDPLLQLQNETAPPSGPGVNRCLNHSGELALGGIPVICSACKGRRDWLLINQGRNVYIRCRCANEWLEPEIPRADFDAMVNGQWTNYPTLDAAITDTGFDGSFGGMYLTY</sequence>
<evidence type="ECO:0000313" key="3">
    <source>
        <dbReference type="Proteomes" id="UP001500037"/>
    </source>
</evidence>
<gene>
    <name evidence="2" type="ORF">GCM10009665_45520</name>
</gene>
<evidence type="ECO:0000256" key="1">
    <source>
        <dbReference type="SAM" id="MobiDB-lite"/>
    </source>
</evidence>
<dbReference type="Proteomes" id="UP001500037">
    <property type="component" value="Unassembled WGS sequence"/>
</dbReference>
<keyword evidence="3" id="KW-1185">Reference proteome</keyword>
<accession>A0ABP4H466</accession>
<dbReference type="EMBL" id="BAAALF010000087">
    <property type="protein sequence ID" value="GAA1249618.1"/>
    <property type="molecule type" value="Genomic_DNA"/>
</dbReference>
<name>A0ABP4H466_9ACTN</name>